<dbReference type="RefSeq" id="WP_116977425.1">
    <property type="nucleotide sequence ID" value="NZ_QPMM01000010.1"/>
</dbReference>
<gene>
    <name evidence="1" type="ORF">DVR12_19305</name>
</gene>
<dbReference type="EMBL" id="QPMM01000010">
    <property type="protein sequence ID" value="RFS20707.1"/>
    <property type="molecule type" value="Genomic_DNA"/>
</dbReference>
<reference evidence="1 2" key="1">
    <citation type="submission" date="2018-07" db="EMBL/GenBank/DDBJ databases">
        <title>Chitinophaga K2CV101002-2 sp. nov., isolated from a monsoon evergreen broad-leaved forest soil.</title>
        <authorList>
            <person name="Lv Y."/>
        </authorList>
    </citation>
    <scope>NUCLEOTIDE SEQUENCE [LARGE SCALE GENOMIC DNA]</scope>
    <source>
        <strain evidence="1 2">GDMCC 1.1288</strain>
    </source>
</reference>
<dbReference type="AlphaFoldDB" id="A0A3E1Y723"/>
<protein>
    <submittedName>
        <fullName evidence="1">Uncharacterized protein</fullName>
    </submittedName>
</protein>
<dbReference type="Proteomes" id="UP000260644">
    <property type="component" value="Unassembled WGS sequence"/>
</dbReference>
<evidence type="ECO:0000313" key="2">
    <source>
        <dbReference type="Proteomes" id="UP000260644"/>
    </source>
</evidence>
<comment type="caution">
    <text evidence="1">The sequence shown here is derived from an EMBL/GenBank/DDBJ whole genome shotgun (WGS) entry which is preliminary data.</text>
</comment>
<accession>A0A3E1Y723</accession>
<name>A0A3E1Y723_9BACT</name>
<dbReference type="OrthoDB" id="673841at2"/>
<sequence>MNMLFYYDELYHTAVERINKIVDLSVSQKNSLLQRLQQSPFLSATTEDIEQVTNKIIHSLGSVLCPEAYADYAGNGKLLEMEMLDNEE</sequence>
<keyword evidence="2" id="KW-1185">Reference proteome</keyword>
<evidence type="ECO:0000313" key="1">
    <source>
        <dbReference type="EMBL" id="RFS20707.1"/>
    </source>
</evidence>
<proteinExistence type="predicted"/>
<organism evidence="1 2">
    <name type="scientific">Chitinophaga silvatica</name>
    <dbReference type="NCBI Taxonomy" id="2282649"/>
    <lineage>
        <taxon>Bacteria</taxon>
        <taxon>Pseudomonadati</taxon>
        <taxon>Bacteroidota</taxon>
        <taxon>Chitinophagia</taxon>
        <taxon>Chitinophagales</taxon>
        <taxon>Chitinophagaceae</taxon>
        <taxon>Chitinophaga</taxon>
    </lineage>
</organism>